<dbReference type="Pfam" id="PF10444">
    <property type="entry name" value="Nbl1_Borealin_N"/>
    <property type="match status" value="1"/>
</dbReference>
<dbReference type="InParanoid" id="A0A409XLK8"/>
<evidence type="ECO:0000256" key="2">
    <source>
        <dbReference type="ARBA" id="ARBA00004584"/>
    </source>
</evidence>
<dbReference type="GO" id="GO:0051301">
    <property type="term" value="P:cell division"/>
    <property type="evidence" value="ECO:0007669"/>
    <property type="project" value="UniProtKB-KW"/>
</dbReference>
<feature type="region of interest" description="Disordered" evidence="10">
    <location>
        <begin position="103"/>
        <end position="129"/>
    </location>
</feature>
<sequence length="489" mass="54015">MDIPTTKRHYSNEEKRQLIANLDIEVAHRTRQFEAWLTDRLENFTIHQEGQVSRIPKQVRSMTMREFGQKYEGNIQLALRGFQKERLAAAGADATLGEIDKSMRKRKWVASQETETEPSGSSQLKDSDSQRVLKNGSCLVFCGTTIRSTLGCLARTHLSSPKKVAGSSTGPGTAQRSRLLSSTKTPGSNVSRTMGRPAPSMSPQKPRAPFNNSTAIFNPRPPSRPTSPLKQTSSNPNIGGVKSRVPSSSSFNPTIPHKTPAYPSHSRHPDPQNTTMRLPRKDENMLSINGSPLANPYEFGLGWFKGVEMAHMDDEEDDYLEENDLTRTNDANGGRTLKRSKSSIIIRRDPSVAFPSGLHSRTDSQASFYTASSQTNSSRPNSSSHSRENSQPTQPDSQPQPTLGPSFRFPPTQPTNNEMTPRPPAKIERTFSALVAIPTKDGHLLEFDPLQTSPGSLDALEGISDSAKKQAKVEMGRLIQATVDKWKIR</sequence>
<evidence type="ECO:0000313" key="12">
    <source>
        <dbReference type="EMBL" id="PPQ91685.1"/>
    </source>
</evidence>
<comment type="subcellular location">
    <subcellularLocation>
        <location evidence="2">Chromosome</location>
        <location evidence="2">Centromere</location>
    </subcellularLocation>
    <subcellularLocation>
        <location evidence="1">Nucleus</location>
    </subcellularLocation>
</comment>
<dbReference type="OrthoDB" id="2392550at2759"/>
<evidence type="ECO:0000256" key="3">
    <source>
        <dbReference type="ARBA" id="ARBA00009914"/>
    </source>
</evidence>
<evidence type="ECO:0000256" key="5">
    <source>
        <dbReference type="ARBA" id="ARBA00022618"/>
    </source>
</evidence>
<evidence type="ECO:0000256" key="9">
    <source>
        <dbReference type="ARBA" id="ARBA00023328"/>
    </source>
</evidence>
<comment type="caution">
    <text evidence="12">The sequence shown here is derived from an EMBL/GenBank/DDBJ whole genome shotgun (WGS) entry which is preliminary data.</text>
</comment>
<keyword evidence="8" id="KW-0131">Cell cycle</keyword>
<feature type="region of interest" description="Disordered" evidence="10">
    <location>
        <begin position="368"/>
        <end position="424"/>
    </location>
</feature>
<dbReference type="AlphaFoldDB" id="A0A409XLK8"/>
<feature type="compositionally biased region" description="Low complexity" evidence="10">
    <location>
        <begin position="372"/>
        <end position="401"/>
    </location>
</feature>
<dbReference type="PANTHER" id="PTHR16040:SF7">
    <property type="entry name" value="AUSTRALIN, ISOFORM A-RELATED"/>
    <property type="match status" value="1"/>
</dbReference>
<feature type="compositionally biased region" description="Polar residues" evidence="10">
    <location>
        <begin position="226"/>
        <end position="237"/>
    </location>
</feature>
<dbReference type="InterPro" id="IPR018867">
    <property type="entry name" value="Cell_div_borealin"/>
</dbReference>
<keyword evidence="13" id="KW-1185">Reference proteome</keyword>
<dbReference type="GO" id="GO:0032133">
    <property type="term" value="C:chromosome passenger complex"/>
    <property type="evidence" value="ECO:0007669"/>
    <property type="project" value="TreeGrafter"/>
</dbReference>
<dbReference type="GO" id="GO:0005634">
    <property type="term" value="C:nucleus"/>
    <property type="evidence" value="ECO:0007669"/>
    <property type="project" value="UniProtKB-SubCell"/>
</dbReference>
<comment type="similarity">
    <text evidence="3">Belongs to the borealin family.</text>
</comment>
<accession>A0A409XLK8</accession>
<evidence type="ECO:0000256" key="8">
    <source>
        <dbReference type="ARBA" id="ARBA00023306"/>
    </source>
</evidence>
<proteinExistence type="inferred from homology"/>
<evidence type="ECO:0000256" key="4">
    <source>
        <dbReference type="ARBA" id="ARBA00022454"/>
    </source>
</evidence>
<keyword evidence="7" id="KW-0539">Nucleus</keyword>
<evidence type="ECO:0000256" key="1">
    <source>
        <dbReference type="ARBA" id="ARBA00004123"/>
    </source>
</evidence>
<gene>
    <name evidence="12" type="ORF">CVT25_012898</name>
</gene>
<feature type="region of interest" description="Disordered" evidence="10">
    <location>
        <begin position="160"/>
        <end position="278"/>
    </location>
</feature>
<keyword evidence="5" id="KW-0132">Cell division</keyword>
<feature type="domain" description="Borealin N-terminal" evidence="11">
    <location>
        <begin position="14"/>
        <end position="69"/>
    </location>
</feature>
<organism evidence="12 13">
    <name type="scientific">Psilocybe cyanescens</name>
    <dbReference type="NCBI Taxonomy" id="93625"/>
    <lineage>
        <taxon>Eukaryota</taxon>
        <taxon>Fungi</taxon>
        <taxon>Dikarya</taxon>
        <taxon>Basidiomycota</taxon>
        <taxon>Agaricomycotina</taxon>
        <taxon>Agaricomycetes</taxon>
        <taxon>Agaricomycetidae</taxon>
        <taxon>Agaricales</taxon>
        <taxon>Agaricineae</taxon>
        <taxon>Strophariaceae</taxon>
        <taxon>Psilocybe</taxon>
    </lineage>
</organism>
<evidence type="ECO:0000313" key="13">
    <source>
        <dbReference type="Proteomes" id="UP000283269"/>
    </source>
</evidence>
<reference evidence="12 13" key="1">
    <citation type="journal article" date="2018" name="Evol. Lett.">
        <title>Horizontal gene cluster transfer increased hallucinogenic mushroom diversity.</title>
        <authorList>
            <person name="Reynolds H.T."/>
            <person name="Vijayakumar V."/>
            <person name="Gluck-Thaler E."/>
            <person name="Korotkin H.B."/>
            <person name="Matheny P.B."/>
            <person name="Slot J.C."/>
        </authorList>
    </citation>
    <scope>NUCLEOTIDE SEQUENCE [LARGE SCALE GENOMIC DNA]</scope>
    <source>
        <strain evidence="12 13">2631</strain>
    </source>
</reference>
<keyword evidence="4" id="KW-0158">Chromosome</keyword>
<name>A0A409XLK8_PSICY</name>
<dbReference type="PANTHER" id="PTHR16040">
    <property type="entry name" value="AUSTRALIN, ISOFORM A-RELATED"/>
    <property type="match status" value="1"/>
</dbReference>
<dbReference type="EMBL" id="NHYD01001265">
    <property type="protein sequence ID" value="PPQ91685.1"/>
    <property type="molecule type" value="Genomic_DNA"/>
</dbReference>
<evidence type="ECO:0000256" key="7">
    <source>
        <dbReference type="ARBA" id="ARBA00023242"/>
    </source>
</evidence>
<evidence type="ECO:0000256" key="6">
    <source>
        <dbReference type="ARBA" id="ARBA00022776"/>
    </source>
</evidence>
<feature type="compositionally biased region" description="Polar residues" evidence="10">
    <location>
        <begin position="166"/>
        <end position="192"/>
    </location>
</feature>
<evidence type="ECO:0000259" key="11">
    <source>
        <dbReference type="Pfam" id="PF10444"/>
    </source>
</evidence>
<dbReference type="InterPro" id="IPR018851">
    <property type="entry name" value="Borealin_N"/>
</dbReference>
<feature type="compositionally biased region" description="Polar residues" evidence="10">
    <location>
        <begin position="111"/>
        <end position="124"/>
    </location>
</feature>
<dbReference type="Proteomes" id="UP000283269">
    <property type="component" value="Unassembled WGS sequence"/>
</dbReference>
<dbReference type="GO" id="GO:0000775">
    <property type="term" value="C:chromosome, centromeric region"/>
    <property type="evidence" value="ECO:0007669"/>
    <property type="project" value="UniProtKB-SubCell"/>
</dbReference>
<keyword evidence="6" id="KW-0498">Mitosis</keyword>
<dbReference type="GO" id="GO:0051233">
    <property type="term" value="C:spindle midzone"/>
    <property type="evidence" value="ECO:0007669"/>
    <property type="project" value="TreeGrafter"/>
</dbReference>
<protein>
    <recommendedName>
        <fullName evidence="11">Borealin N-terminal domain-containing protein</fullName>
    </recommendedName>
</protein>
<evidence type="ECO:0000256" key="10">
    <source>
        <dbReference type="SAM" id="MobiDB-lite"/>
    </source>
</evidence>
<keyword evidence="9" id="KW-0137">Centromere</keyword>
<dbReference type="GO" id="GO:0000070">
    <property type="term" value="P:mitotic sister chromatid segregation"/>
    <property type="evidence" value="ECO:0007669"/>
    <property type="project" value="TreeGrafter"/>
</dbReference>